<comment type="caution">
    <text evidence="4">The sequence shown here is derived from an EMBL/GenBank/DDBJ whole genome shotgun (WGS) entry which is preliminary data.</text>
</comment>
<dbReference type="EMBL" id="BAABJQ010000003">
    <property type="protein sequence ID" value="GAA5179867.1"/>
    <property type="molecule type" value="Genomic_DNA"/>
</dbReference>
<feature type="domain" description="CUB" evidence="3">
    <location>
        <begin position="35"/>
        <end position="129"/>
    </location>
</feature>
<evidence type="ECO:0000259" key="3">
    <source>
        <dbReference type="PROSITE" id="PS01180"/>
    </source>
</evidence>
<sequence>MRNIKRGLLSVAAAVAMGAGVLAVSATPAAAASTCGGGLLGNWPITGGYIAVYYSSSTGDNCAMTYTNHPGKPQHIMVEIDDGGAAHRDSGTYSYYAGPVYVHAPGKCVNFEGQIGNGSIDGVINAYCG</sequence>
<keyword evidence="5" id="KW-1185">Reference proteome</keyword>
<keyword evidence="2" id="KW-0732">Signal</keyword>
<reference evidence="5" key="1">
    <citation type="journal article" date="2019" name="Int. J. Syst. Evol. Microbiol.">
        <title>The Global Catalogue of Microorganisms (GCM) 10K type strain sequencing project: providing services to taxonomists for standard genome sequencing and annotation.</title>
        <authorList>
            <consortium name="The Broad Institute Genomics Platform"/>
            <consortium name="The Broad Institute Genome Sequencing Center for Infectious Disease"/>
            <person name="Wu L."/>
            <person name="Ma J."/>
        </authorList>
    </citation>
    <scope>NUCLEOTIDE SEQUENCE [LARGE SCALE GENOMIC DNA]</scope>
    <source>
        <strain evidence="5">JCM 18304</strain>
    </source>
</reference>
<evidence type="ECO:0000256" key="2">
    <source>
        <dbReference type="SAM" id="SignalP"/>
    </source>
</evidence>
<dbReference type="InterPro" id="IPR006311">
    <property type="entry name" value="TAT_signal"/>
</dbReference>
<name>A0ABP9RMM7_9ACTN</name>
<dbReference type="Proteomes" id="UP001501570">
    <property type="component" value="Unassembled WGS sequence"/>
</dbReference>
<feature type="chain" id="PRO_5045353393" description="CUB domain-containing protein" evidence="2">
    <location>
        <begin position="32"/>
        <end position="129"/>
    </location>
</feature>
<feature type="signal peptide" evidence="2">
    <location>
        <begin position="1"/>
        <end position="31"/>
    </location>
</feature>
<organism evidence="4 5">
    <name type="scientific">Rugosimonospora acidiphila</name>
    <dbReference type="NCBI Taxonomy" id="556531"/>
    <lineage>
        <taxon>Bacteria</taxon>
        <taxon>Bacillati</taxon>
        <taxon>Actinomycetota</taxon>
        <taxon>Actinomycetes</taxon>
        <taxon>Micromonosporales</taxon>
        <taxon>Micromonosporaceae</taxon>
        <taxon>Rugosimonospora</taxon>
    </lineage>
</organism>
<dbReference type="PROSITE" id="PS51318">
    <property type="entry name" value="TAT"/>
    <property type="match status" value="1"/>
</dbReference>
<evidence type="ECO:0000256" key="1">
    <source>
        <dbReference type="ARBA" id="ARBA00023157"/>
    </source>
</evidence>
<evidence type="ECO:0000313" key="4">
    <source>
        <dbReference type="EMBL" id="GAA5179867.1"/>
    </source>
</evidence>
<evidence type="ECO:0000313" key="5">
    <source>
        <dbReference type="Proteomes" id="UP001501570"/>
    </source>
</evidence>
<keyword evidence="1" id="KW-1015">Disulfide bond</keyword>
<dbReference type="RefSeq" id="WP_345626668.1">
    <property type="nucleotide sequence ID" value="NZ_BAABJQ010000003.1"/>
</dbReference>
<dbReference type="PROSITE" id="PS01180">
    <property type="entry name" value="CUB"/>
    <property type="match status" value="1"/>
</dbReference>
<protein>
    <recommendedName>
        <fullName evidence="3">CUB domain-containing protein</fullName>
    </recommendedName>
</protein>
<dbReference type="InterPro" id="IPR000859">
    <property type="entry name" value="CUB_dom"/>
</dbReference>
<proteinExistence type="predicted"/>
<accession>A0ABP9RMM7</accession>
<gene>
    <name evidence="4" type="ORF">GCM10023322_10860</name>
</gene>